<dbReference type="AlphaFoldDB" id="A0A164ZQN9"/>
<sequence>MMKGLIVAICLLLAAVDAGVIFGHQIIPNYYLHSGLYPYHQWIPLHSVASPGNLNSREYDPVVAHHAVDGGDVSRSNYPFNNVERRHRDDNDSNYGEATIPNYRMFHFVLKLVRSMRKHFLPVYATNPEDISNIYVQYENEKRR</sequence>
<feature type="chain" id="PRO_5007854939" evidence="1">
    <location>
        <begin position="19"/>
        <end position="144"/>
    </location>
</feature>
<keyword evidence="3" id="KW-1185">Reference proteome</keyword>
<dbReference type="OrthoDB" id="6344511at2759"/>
<name>A0A164ZQN9_9CRUS</name>
<organism evidence="2 3">
    <name type="scientific">Daphnia magna</name>
    <dbReference type="NCBI Taxonomy" id="35525"/>
    <lineage>
        <taxon>Eukaryota</taxon>
        <taxon>Metazoa</taxon>
        <taxon>Ecdysozoa</taxon>
        <taxon>Arthropoda</taxon>
        <taxon>Crustacea</taxon>
        <taxon>Branchiopoda</taxon>
        <taxon>Diplostraca</taxon>
        <taxon>Cladocera</taxon>
        <taxon>Anomopoda</taxon>
        <taxon>Daphniidae</taxon>
        <taxon>Daphnia</taxon>
    </lineage>
</organism>
<dbReference type="EMBL" id="LRGB01000687">
    <property type="protein sequence ID" value="KZS16629.1"/>
    <property type="molecule type" value="Genomic_DNA"/>
</dbReference>
<evidence type="ECO:0000256" key="1">
    <source>
        <dbReference type="SAM" id="SignalP"/>
    </source>
</evidence>
<dbReference type="Proteomes" id="UP000076858">
    <property type="component" value="Unassembled WGS sequence"/>
</dbReference>
<gene>
    <name evidence="2" type="ORF">APZ42_017231</name>
</gene>
<evidence type="ECO:0000313" key="2">
    <source>
        <dbReference type="EMBL" id="KZS16629.1"/>
    </source>
</evidence>
<proteinExistence type="predicted"/>
<reference evidence="2 3" key="1">
    <citation type="submission" date="2016-03" db="EMBL/GenBank/DDBJ databases">
        <title>EvidentialGene: Evidence-directed Construction of Genes on Genomes.</title>
        <authorList>
            <person name="Gilbert D.G."/>
            <person name="Choi J.-H."/>
            <person name="Mockaitis K."/>
            <person name="Colbourne J."/>
            <person name="Pfrender M."/>
        </authorList>
    </citation>
    <scope>NUCLEOTIDE SEQUENCE [LARGE SCALE GENOMIC DNA]</scope>
    <source>
        <strain evidence="2 3">Xinb3</strain>
        <tissue evidence="2">Complete organism</tissue>
    </source>
</reference>
<protein>
    <submittedName>
        <fullName evidence="2">Uncharacterized protein</fullName>
    </submittedName>
</protein>
<accession>A0A164ZQN9</accession>
<feature type="signal peptide" evidence="1">
    <location>
        <begin position="1"/>
        <end position="18"/>
    </location>
</feature>
<keyword evidence="1" id="KW-0732">Signal</keyword>
<evidence type="ECO:0000313" key="3">
    <source>
        <dbReference type="Proteomes" id="UP000076858"/>
    </source>
</evidence>
<comment type="caution">
    <text evidence="2">The sequence shown here is derived from an EMBL/GenBank/DDBJ whole genome shotgun (WGS) entry which is preliminary data.</text>
</comment>